<dbReference type="Gene3D" id="3.30.530.20">
    <property type="match status" value="1"/>
</dbReference>
<protein>
    <submittedName>
        <fullName evidence="1">SRPBCC family protein</fullName>
    </submittedName>
</protein>
<reference evidence="1 2" key="1">
    <citation type="submission" date="2024-06" db="EMBL/GenBank/DDBJ databases">
        <title>The Natural Products Discovery Center: Release of the First 8490 Sequenced Strains for Exploring Actinobacteria Biosynthetic Diversity.</title>
        <authorList>
            <person name="Kalkreuter E."/>
            <person name="Kautsar S.A."/>
            <person name="Yang D."/>
            <person name="Bader C.D."/>
            <person name="Teijaro C.N."/>
            <person name="Fluegel L."/>
            <person name="Davis C.M."/>
            <person name="Simpson J.R."/>
            <person name="Lauterbach L."/>
            <person name="Steele A.D."/>
            <person name="Gui C."/>
            <person name="Meng S."/>
            <person name="Li G."/>
            <person name="Viehrig K."/>
            <person name="Ye F."/>
            <person name="Su P."/>
            <person name="Kiefer A.F."/>
            <person name="Nichols A."/>
            <person name="Cepeda A.J."/>
            <person name="Yan W."/>
            <person name="Fan B."/>
            <person name="Jiang Y."/>
            <person name="Adhikari A."/>
            <person name="Zheng C.-J."/>
            <person name="Schuster L."/>
            <person name="Cowan T.M."/>
            <person name="Smanski M.J."/>
            <person name="Chevrette M.G."/>
            <person name="De Carvalho L.P.S."/>
            <person name="Shen B."/>
        </authorList>
    </citation>
    <scope>NUCLEOTIDE SEQUENCE [LARGE SCALE GENOMIC DNA]</scope>
    <source>
        <strain evidence="1 2">NPDC000632</strain>
    </source>
</reference>
<sequence length="128" mass="14245">MARLTLHATGPAAPATVWERYVRVDRWASWSPQIRAVHTDSPCIVPALAGTVESFGGLRIPFVIESVDHQHRTWSWRVRLGPVRLRLHHAVRPDARGSCTGLVLHGPMPVLAGYAPLARLALRRLVRP</sequence>
<dbReference type="SUPFAM" id="SSF55961">
    <property type="entry name" value="Bet v1-like"/>
    <property type="match status" value="1"/>
</dbReference>
<dbReference type="Pfam" id="PF10604">
    <property type="entry name" value="Polyketide_cyc2"/>
    <property type="match status" value="1"/>
</dbReference>
<dbReference type="RefSeq" id="WP_350721977.1">
    <property type="nucleotide sequence ID" value="NZ_JBEPCO010000033.1"/>
</dbReference>
<organism evidence="1 2">
    <name type="scientific">Streptomyces flaveolus</name>
    <dbReference type="NCBI Taxonomy" id="67297"/>
    <lineage>
        <taxon>Bacteria</taxon>
        <taxon>Bacillati</taxon>
        <taxon>Actinomycetota</taxon>
        <taxon>Actinomycetes</taxon>
        <taxon>Kitasatosporales</taxon>
        <taxon>Streptomycetaceae</taxon>
        <taxon>Streptomyces</taxon>
    </lineage>
</organism>
<evidence type="ECO:0000313" key="1">
    <source>
        <dbReference type="EMBL" id="MER6908427.1"/>
    </source>
</evidence>
<dbReference type="InterPro" id="IPR023393">
    <property type="entry name" value="START-like_dom_sf"/>
</dbReference>
<dbReference type="Proteomes" id="UP001490330">
    <property type="component" value="Unassembled WGS sequence"/>
</dbReference>
<dbReference type="EMBL" id="JBEPCV010000045">
    <property type="protein sequence ID" value="MER6908427.1"/>
    <property type="molecule type" value="Genomic_DNA"/>
</dbReference>
<keyword evidence="2" id="KW-1185">Reference proteome</keyword>
<gene>
    <name evidence="1" type="ORF">ABT322_32770</name>
</gene>
<name>A0ABV1VPM3_9ACTN</name>
<evidence type="ECO:0000313" key="2">
    <source>
        <dbReference type="Proteomes" id="UP001490330"/>
    </source>
</evidence>
<proteinExistence type="predicted"/>
<dbReference type="InterPro" id="IPR019587">
    <property type="entry name" value="Polyketide_cyclase/dehydratase"/>
</dbReference>
<comment type="caution">
    <text evidence="1">The sequence shown here is derived from an EMBL/GenBank/DDBJ whole genome shotgun (WGS) entry which is preliminary data.</text>
</comment>
<accession>A0ABV1VPM3</accession>